<feature type="domain" description="Beta-lactamase-related" evidence="1">
    <location>
        <begin position="26"/>
        <end position="347"/>
    </location>
</feature>
<dbReference type="PANTHER" id="PTHR46825">
    <property type="entry name" value="D-ALANYL-D-ALANINE-CARBOXYPEPTIDASE/ENDOPEPTIDASE AMPH"/>
    <property type="match status" value="1"/>
</dbReference>
<dbReference type="Proteomes" id="UP000004095">
    <property type="component" value="Unassembled WGS sequence"/>
</dbReference>
<name>A1ZFL0_MICM2</name>
<dbReference type="EMBL" id="AAWS01000005">
    <property type="protein sequence ID" value="EAY30784.1"/>
    <property type="molecule type" value="Genomic_DNA"/>
</dbReference>
<dbReference type="InterPro" id="IPR001466">
    <property type="entry name" value="Beta-lactam-related"/>
</dbReference>
<reference evidence="2 3" key="1">
    <citation type="submission" date="2007-01" db="EMBL/GenBank/DDBJ databases">
        <authorList>
            <person name="Haygood M."/>
            <person name="Podell S."/>
            <person name="Anderson C."/>
            <person name="Hopkinson B."/>
            <person name="Roe K."/>
            <person name="Barbeau K."/>
            <person name="Gaasterland T."/>
            <person name="Ferriera S."/>
            <person name="Johnson J."/>
            <person name="Kravitz S."/>
            <person name="Beeson K."/>
            <person name="Sutton G."/>
            <person name="Rogers Y.-H."/>
            <person name="Friedman R."/>
            <person name="Frazier M."/>
            <person name="Venter J.C."/>
        </authorList>
    </citation>
    <scope>NUCLEOTIDE SEQUENCE [LARGE SCALE GENOMIC DNA]</scope>
    <source>
        <strain evidence="2 3">ATCC 23134</strain>
    </source>
</reference>
<sequence>MLALITTYGASSFTPTTLDNKIKAIDRWLAEQHKNGAFNGTVLIVQKGKTLLMKGYGYTDYHRNKKLTHQSSLRLASVSKQFTAAGIMRLHQKGLLEYDDPLSRYFKKFPYPKVTVRQLLTHTSGIPDVYMKLADEHNDMVGEVLSIQEVVQLLTAFPNKNKAYKPNARFQYSNTGYVLLAAVIEKVSGESFEAYMKKELFDPLKMKNTRVWNLFSAQKTFANKTTGFWYTKGKYHQHAPSFLDGVAGDGGVFSSVEDFVIWDKFWYGNSLISPQNLKEAFKPVKLDNGKISKYGFGWQVESRTRVSHTGAWLGARTAIVRDTEAKVCLVVLDNSTNKKKYKIMNKLEDELLE</sequence>
<dbReference type="AlphaFoldDB" id="A1ZFL0"/>
<dbReference type="Pfam" id="PF00144">
    <property type="entry name" value="Beta-lactamase"/>
    <property type="match status" value="1"/>
</dbReference>
<dbReference type="SUPFAM" id="SSF56601">
    <property type="entry name" value="beta-lactamase/transpeptidase-like"/>
    <property type="match status" value="1"/>
</dbReference>
<evidence type="ECO:0000259" key="1">
    <source>
        <dbReference type="Pfam" id="PF00144"/>
    </source>
</evidence>
<protein>
    <submittedName>
        <fullName evidence="2">Beta-lactamase</fullName>
    </submittedName>
</protein>
<gene>
    <name evidence="2" type="ORF">M23134_01108</name>
</gene>
<evidence type="ECO:0000313" key="3">
    <source>
        <dbReference type="Proteomes" id="UP000004095"/>
    </source>
</evidence>
<accession>A1ZFL0</accession>
<dbReference type="eggNOG" id="COG1680">
    <property type="taxonomic scope" value="Bacteria"/>
</dbReference>
<dbReference type="Gene3D" id="3.40.710.10">
    <property type="entry name" value="DD-peptidase/beta-lactamase superfamily"/>
    <property type="match status" value="1"/>
</dbReference>
<dbReference type="PANTHER" id="PTHR46825:SF9">
    <property type="entry name" value="BETA-LACTAMASE-RELATED DOMAIN-CONTAINING PROTEIN"/>
    <property type="match status" value="1"/>
</dbReference>
<dbReference type="InterPro" id="IPR012338">
    <property type="entry name" value="Beta-lactam/transpept-like"/>
</dbReference>
<keyword evidence="3" id="KW-1185">Reference proteome</keyword>
<proteinExistence type="predicted"/>
<organism evidence="2 3">
    <name type="scientific">Microscilla marina ATCC 23134</name>
    <dbReference type="NCBI Taxonomy" id="313606"/>
    <lineage>
        <taxon>Bacteria</taxon>
        <taxon>Pseudomonadati</taxon>
        <taxon>Bacteroidota</taxon>
        <taxon>Cytophagia</taxon>
        <taxon>Cytophagales</taxon>
        <taxon>Microscillaceae</taxon>
        <taxon>Microscilla</taxon>
    </lineage>
</organism>
<comment type="caution">
    <text evidence="2">The sequence shown here is derived from an EMBL/GenBank/DDBJ whole genome shotgun (WGS) entry which is preliminary data.</text>
</comment>
<dbReference type="InterPro" id="IPR050491">
    <property type="entry name" value="AmpC-like"/>
</dbReference>
<evidence type="ECO:0000313" key="2">
    <source>
        <dbReference type="EMBL" id="EAY30784.1"/>
    </source>
</evidence>